<dbReference type="InterPro" id="IPR001910">
    <property type="entry name" value="Inosine/uridine_hydrolase_dom"/>
</dbReference>
<feature type="domain" description="Inosine/uridine-preferring nucleoside hydrolase" evidence="3">
    <location>
        <begin position="9"/>
        <end position="299"/>
    </location>
</feature>
<dbReference type="PANTHER" id="PTHR12304:SF15">
    <property type="entry name" value="NON-SPECIFIC RIBONUCLEOSIDE HYDROLASE RIHC"/>
    <property type="match status" value="1"/>
</dbReference>
<sequence length="309" mass="33240">MENLKKTPIILDTDPGIDDAVAIAAALFHDRIDVKLMTTVAGNVGLDKTTNNALKLLQFFGKDVPVAQGASKPLVRPAEDSSHIHGESGMDGYEFDVPVQAPLAQHAVEAMRDVILNSPEPITIVPIGPLTNVALLLTLYPNCASNIERIVLMGGSASRGNHTPNAEYNIFADPEAAKIVFNAGLPMVMVGLDVTSQATLTTENVETIRDMNKTGSMLYSLFQHYRGGSLKARGLKMHDLCAIAYLVNPALFESQDCFVDIETVGLYTAGTTVVDISGRLAKPSNVTVCLDIDVPAFREWALEVLHNAI</sequence>
<keyword evidence="1 4" id="KW-0378">Hydrolase</keyword>
<dbReference type="InterPro" id="IPR023186">
    <property type="entry name" value="IUNH"/>
</dbReference>
<reference evidence="4 5" key="1">
    <citation type="submission" date="2021-11" db="EMBL/GenBank/DDBJ databases">
        <title>Draft genome sequence of Paenibacillus profundus YoMME, a new Gram-positive bacteria with exoelectrogenic properties.</title>
        <authorList>
            <person name="Hubenova Y."/>
            <person name="Hubenova E."/>
            <person name="Manasiev Y."/>
            <person name="Peykov S."/>
            <person name="Mitov M."/>
        </authorList>
    </citation>
    <scope>NUCLEOTIDE SEQUENCE [LARGE SCALE GENOMIC DNA]</scope>
    <source>
        <strain evidence="4 5">YoMME</strain>
    </source>
</reference>
<protein>
    <submittedName>
        <fullName evidence="4">Ribonucleoside hydrolase RihC</fullName>
        <ecNumber evidence="4">3.2.2.-</ecNumber>
    </submittedName>
</protein>
<dbReference type="NCBIfam" id="NF008036">
    <property type="entry name" value="PRK10768.1"/>
    <property type="match status" value="1"/>
</dbReference>
<dbReference type="Pfam" id="PF01156">
    <property type="entry name" value="IU_nuc_hydro"/>
    <property type="match status" value="1"/>
</dbReference>
<keyword evidence="2 4" id="KW-0326">Glycosidase</keyword>
<dbReference type="RefSeq" id="WP_233697059.1">
    <property type="nucleotide sequence ID" value="NZ_JAJNBZ010000009.1"/>
</dbReference>
<evidence type="ECO:0000313" key="5">
    <source>
        <dbReference type="Proteomes" id="UP001199916"/>
    </source>
</evidence>
<evidence type="ECO:0000259" key="3">
    <source>
        <dbReference type="Pfam" id="PF01156"/>
    </source>
</evidence>
<keyword evidence="5" id="KW-1185">Reference proteome</keyword>
<organism evidence="4 5">
    <name type="scientific">Paenibacillus profundus</name>
    <dbReference type="NCBI Taxonomy" id="1173085"/>
    <lineage>
        <taxon>Bacteria</taxon>
        <taxon>Bacillati</taxon>
        <taxon>Bacillota</taxon>
        <taxon>Bacilli</taxon>
        <taxon>Bacillales</taxon>
        <taxon>Paenibacillaceae</taxon>
        <taxon>Paenibacillus</taxon>
    </lineage>
</organism>
<dbReference type="SUPFAM" id="SSF53590">
    <property type="entry name" value="Nucleoside hydrolase"/>
    <property type="match status" value="1"/>
</dbReference>
<accession>A0ABS8YJ94</accession>
<dbReference type="InterPro" id="IPR015910">
    <property type="entry name" value="I/U_nuclsd_hydro_CS"/>
</dbReference>
<dbReference type="GO" id="GO:0016798">
    <property type="term" value="F:hydrolase activity, acting on glycosyl bonds"/>
    <property type="evidence" value="ECO:0007669"/>
    <property type="project" value="UniProtKB-KW"/>
</dbReference>
<evidence type="ECO:0000313" key="4">
    <source>
        <dbReference type="EMBL" id="MCE5170287.1"/>
    </source>
</evidence>
<dbReference type="EC" id="3.2.2.-" evidence="4"/>
<dbReference type="CDD" id="cd02651">
    <property type="entry name" value="nuc_hydro_IU_UC_XIUA"/>
    <property type="match status" value="1"/>
</dbReference>
<proteinExistence type="predicted"/>
<dbReference type="PROSITE" id="PS01247">
    <property type="entry name" value="IUNH"/>
    <property type="match status" value="1"/>
</dbReference>
<dbReference type="EMBL" id="JAJNBZ010000009">
    <property type="protein sequence ID" value="MCE5170287.1"/>
    <property type="molecule type" value="Genomic_DNA"/>
</dbReference>
<dbReference type="PANTHER" id="PTHR12304">
    <property type="entry name" value="INOSINE-URIDINE PREFERRING NUCLEOSIDE HYDROLASE"/>
    <property type="match status" value="1"/>
</dbReference>
<comment type="caution">
    <text evidence="4">The sequence shown here is derived from an EMBL/GenBank/DDBJ whole genome shotgun (WGS) entry which is preliminary data.</text>
</comment>
<dbReference type="Gene3D" id="3.90.245.10">
    <property type="entry name" value="Ribonucleoside hydrolase-like"/>
    <property type="match status" value="1"/>
</dbReference>
<dbReference type="Proteomes" id="UP001199916">
    <property type="component" value="Unassembled WGS sequence"/>
</dbReference>
<gene>
    <name evidence="4" type="primary">rihC</name>
    <name evidence="4" type="ORF">LQV63_13305</name>
</gene>
<dbReference type="InterPro" id="IPR036452">
    <property type="entry name" value="Ribo_hydro-like"/>
</dbReference>
<name>A0ABS8YJ94_9BACL</name>
<evidence type="ECO:0000256" key="2">
    <source>
        <dbReference type="ARBA" id="ARBA00023295"/>
    </source>
</evidence>
<evidence type="ECO:0000256" key="1">
    <source>
        <dbReference type="ARBA" id="ARBA00022801"/>
    </source>
</evidence>